<comment type="subcellular location">
    <subcellularLocation>
        <location evidence="1">Cytoplasm</location>
    </subcellularLocation>
</comment>
<dbReference type="AlphaFoldDB" id="A0A1U9ZXS3"/>
<dbReference type="Gene3D" id="3.40.50.150">
    <property type="entry name" value="Vaccinia Virus protein VP39"/>
    <property type="match status" value="1"/>
</dbReference>
<dbReference type="GO" id="GO:0005737">
    <property type="term" value="C:cytoplasm"/>
    <property type="evidence" value="ECO:0007669"/>
    <property type="project" value="UniProtKB-SubCell"/>
</dbReference>
<organism evidence="12 13">
    <name type="scientific">[Actinomadura] parvosata subsp. kistnae</name>
    <dbReference type="NCBI Taxonomy" id="1909395"/>
    <lineage>
        <taxon>Bacteria</taxon>
        <taxon>Bacillati</taxon>
        <taxon>Actinomycetota</taxon>
        <taxon>Actinomycetes</taxon>
        <taxon>Streptosporangiales</taxon>
        <taxon>Streptosporangiaceae</taxon>
        <taxon>Nonomuraea</taxon>
    </lineage>
</organism>
<dbReference type="PANTHER" id="PTHR11579:SF0">
    <property type="entry name" value="PROTEIN-L-ISOASPARTATE(D-ASPARTATE) O-METHYLTRANSFERASE"/>
    <property type="match status" value="1"/>
</dbReference>
<dbReference type="Proteomes" id="UP000190797">
    <property type="component" value="Chromosome"/>
</dbReference>
<dbReference type="OrthoDB" id="4035289at2"/>
<evidence type="ECO:0000256" key="5">
    <source>
        <dbReference type="ARBA" id="ARBA00022490"/>
    </source>
</evidence>
<reference evidence="13" key="1">
    <citation type="journal article" date="2017" name="Med. Chem. Commun.">
        <title>Nonomuraea sp. ATCC 55076 harbours the largest actinomycete chromosome to date and the kistamicin biosynthetic gene cluster.</title>
        <authorList>
            <person name="Nazari B."/>
            <person name="Forneris C.C."/>
            <person name="Gibson M.I."/>
            <person name="Moon K."/>
            <person name="Schramma K.R."/>
            <person name="Seyedsayamdost M.R."/>
        </authorList>
    </citation>
    <scope>NUCLEOTIDE SEQUENCE [LARGE SCALE GENOMIC DNA]</scope>
    <source>
        <strain evidence="13">ATCC 55076</strain>
    </source>
</reference>
<evidence type="ECO:0000256" key="11">
    <source>
        <dbReference type="ARBA" id="ARBA00031350"/>
    </source>
</evidence>
<dbReference type="Pfam" id="PF01135">
    <property type="entry name" value="PCMT"/>
    <property type="match status" value="1"/>
</dbReference>
<dbReference type="KEGG" id="noa:BKM31_15930"/>
<dbReference type="GO" id="GO:0032259">
    <property type="term" value="P:methylation"/>
    <property type="evidence" value="ECO:0007669"/>
    <property type="project" value="UniProtKB-KW"/>
</dbReference>
<evidence type="ECO:0000256" key="4">
    <source>
        <dbReference type="ARBA" id="ARBA00013346"/>
    </source>
</evidence>
<dbReference type="SUPFAM" id="SSF53335">
    <property type="entry name" value="S-adenosyl-L-methionine-dependent methyltransferases"/>
    <property type="match status" value="1"/>
</dbReference>
<comment type="similarity">
    <text evidence="2">Belongs to the methyltransferase superfamily. L-isoaspartyl/D-aspartyl protein methyltransferase family.</text>
</comment>
<keyword evidence="8" id="KW-0949">S-adenosyl-L-methionine</keyword>
<keyword evidence="5" id="KW-0963">Cytoplasm</keyword>
<evidence type="ECO:0000313" key="13">
    <source>
        <dbReference type="Proteomes" id="UP000190797"/>
    </source>
</evidence>
<dbReference type="CDD" id="cd02440">
    <property type="entry name" value="AdoMet_MTases"/>
    <property type="match status" value="1"/>
</dbReference>
<keyword evidence="7" id="KW-0808">Transferase</keyword>
<dbReference type="EC" id="2.1.1.77" evidence="3"/>
<keyword evidence="6" id="KW-0489">Methyltransferase</keyword>
<dbReference type="RefSeq" id="WP_080038929.1">
    <property type="nucleotide sequence ID" value="NZ_CP017717.1"/>
</dbReference>
<protein>
    <recommendedName>
        <fullName evidence="4">Protein-L-isoaspartate O-methyltransferase</fullName>
        <ecNumber evidence="3">2.1.1.77</ecNumber>
    </recommendedName>
    <alternativeName>
        <fullName evidence="11">L-isoaspartyl protein carboxyl methyltransferase</fullName>
    </alternativeName>
    <alternativeName>
        <fullName evidence="9">Protein L-isoaspartyl methyltransferase</fullName>
    </alternativeName>
    <alternativeName>
        <fullName evidence="10">Protein-beta-aspartate methyltransferase</fullName>
    </alternativeName>
</protein>
<evidence type="ECO:0000256" key="8">
    <source>
        <dbReference type="ARBA" id="ARBA00022691"/>
    </source>
</evidence>
<dbReference type="InterPro" id="IPR000682">
    <property type="entry name" value="PCMT"/>
</dbReference>
<dbReference type="EMBL" id="CP017717">
    <property type="protein sequence ID" value="AQZ62748.1"/>
    <property type="molecule type" value="Genomic_DNA"/>
</dbReference>
<dbReference type="InterPro" id="IPR029063">
    <property type="entry name" value="SAM-dependent_MTases_sf"/>
</dbReference>
<evidence type="ECO:0000313" key="12">
    <source>
        <dbReference type="EMBL" id="AQZ62748.1"/>
    </source>
</evidence>
<dbReference type="PANTHER" id="PTHR11579">
    <property type="entry name" value="PROTEIN-L-ISOASPARTATE O-METHYLTRANSFERASE"/>
    <property type="match status" value="1"/>
</dbReference>
<dbReference type="STRING" id="1909395.BKM31_15930"/>
<name>A0A1U9ZXS3_9ACTN</name>
<evidence type="ECO:0000256" key="9">
    <source>
        <dbReference type="ARBA" id="ARBA00030757"/>
    </source>
</evidence>
<evidence type="ECO:0000256" key="6">
    <source>
        <dbReference type="ARBA" id="ARBA00022603"/>
    </source>
</evidence>
<gene>
    <name evidence="12" type="ORF">BKM31_15930</name>
</gene>
<evidence type="ECO:0000256" key="2">
    <source>
        <dbReference type="ARBA" id="ARBA00005369"/>
    </source>
</evidence>
<accession>A0A1U9ZXS3</accession>
<evidence type="ECO:0000256" key="1">
    <source>
        <dbReference type="ARBA" id="ARBA00004496"/>
    </source>
</evidence>
<proteinExistence type="inferred from homology"/>
<keyword evidence="13" id="KW-1185">Reference proteome</keyword>
<evidence type="ECO:0000256" key="10">
    <source>
        <dbReference type="ARBA" id="ARBA00031323"/>
    </source>
</evidence>
<evidence type="ECO:0000256" key="7">
    <source>
        <dbReference type="ARBA" id="ARBA00022679"/>
    </source>
</evidence>
<dbReference type="GO" id="GO:0004719">
    <property type="term" value="F:protein-L-isoaspartate (D-aspartate) O-methyltransferase activity"/>
    <property type="evidence" value="ECO:0007669"/>
    <property type="project" value="UniProtKB-EC"/>
</dbReference>
<sequence length="375" mass="39576">MTTAPATESTAGRMARLAEQLRELGAIRTDAVHHAFATVPRHLFITGFYTGGDAYTRLGDPPGDDLLDQIYSDVALMTHRPSDAAGRPSSASMPRVVARMLEALDLRPGLRVLEIGAGTGYNAALIAAITGADVVSVDVSEVIVAEAQAALQRANASNTAAYVADGYLGHPDRGPYDRIIVTCGITGISPRWLEQLAPGGLILAPIAHAGFHPTLAITLDGAGRPIGRGILSSDFMAAGGPLYGRPADQTSPPGEVPADGGLTVWPGTVPALADDRYFDLWFALGAADPRTIRAYTPGLDAALGMVCLHEPGRGTAWVQRDGAIRFTGHQDLAHQLTALTQQWDSADRPRISDWTAGFVLSEAADPLWHPAAWAR</sequence>
<evidence type="ECO:0000256" key="3">
    <source>
        <dbReference type="ARBA" id="ARBA00011890"/>
    </source>
</evidence>